<name>A0A7R8XDE6_9CRUS</name>
<evidence type="ECO:0008006" key="5">
    <source>
        <dbReference type="Google" id="ProtNLM"/>
    </source>
</evidence>
<dbReference type="PANTHER" id="PTHR12897:SF4">
    <property type="entry name" value="REGULATOR OF MON1-CCZ1 COMPLEX"/>
    <property type="match status" value="1"/>
</dbReference>
<dbReference type="GO" id="GO:0010506">
    <property type="term" value="P:regulation of autophagy"/>
    <property type="evidence" value="ECO:0007669"/>
    <property type="project" value="InterPro"/>
</dbReference>
<evidence type="ECO:0000259" key="2">
    <source>
        <dbReference type="Pfam" id="PF21029"/>
    </source>
</evidence>
<dbReference type="InterPro" id="IPR009755">
    <property type="entry name" value="RMC1_C"/>
</dbReference>
<dbReference type="GO" id="GO:0005765">
    <property type="term" value="C:lysosomal membrane"/>
    <property type="evidence" value="ECO:0007669"/>
    <property type="project" value="TreeGrafter"/>
</dbReference>
<sequence>MKTMMTSSNDETDYFLNLCDDPIRFEPASAINSVFYDECGKQVFAVRSGGATGVIVKSPVKDNNHTFQMEDKGSLASLKLSPDQKILALQRHKNSVEFLNVVNNELSSLEYSQQCKGKHSIILGYIWVSAREILFITNNGLEFYHVRFAILSLSVYAEKQSLKCLKTLSMNVAWYEHSAITDTMLVATGSAFHPVLLCPGNVVRLPKFSLDSQHTVTERDVALAQIYGENSVLFLKHQLHGSVSVTVEIVIYTVTRETGAKKSHVLKVDQSGRVAINVVDNLVILHHQPSQTSLTFDVNLPGESDGYVIYHEPVTFPLPIKPQELDGSPCTLYSTMWVAFQPDVIIDAKTGSLWHLHLNLPAIVQHITNKLKLVQFLVGRGGPMAKSTLLRVLYLSISPEIGPGMCILAKIFDLLNGMYRVHLDKTVQSQMGLPAHGGPKLPPLPAQVPFHMMVCDQSDMYMHVFLTLVNEYKNTCPTNIRSAMIEYLRSLGQFHIPVQHFIIELLIDNLVTDSAFYQLHQLLQYNVIPDSKPMACTLLALRSMYEPAHQVALDMLKRLGTANEEILEILLSNFQIISAIRFMEEAEGSFQSSFAPKKFLEAALTNGNPLVFHSVFKYLQMRNLNLRNSPEFIPSEACDVYVNKFMEMFGADA</sequence>
<dbReference type="InterPro" id="IPR049040">
    <property type="entry name" value="RMC1_N"/>
</dbReference>
<dbReference type="Proteomes" id="UP000677054">
    <property type="component" value="Unassembled WGS sequence"/>
</dbReference>
<protein>
    <recommendedName>
        <fullName evidence="5">Mic1 domain-containing protein</fullName>
    </recommendedName>
</protein>
<dbReference type="AlphaFoldDB" id="A0A7R8XDE6"/>
<accession>A0A7R8XDE6</accession>
<evidence type="ECO:0000313" key="3">
    <source>
        <dbReference type="EMBL" id="CAD7248255.1"/>
    </source>
</evidence>
<dbReference type="GO" id="GO:0031902">
    <property type="term" value="C:late endosome membrane"/>
    <property type="evidence" value="ECO:0007669"/>
    <property type="project" value="TreeGrafter"/>
</dbReference>
<dbReference type="PANTHER" id="PTHR12897">
    <property type="entry name" value="COLON CANCER-ASSOCIATED PROTEIN MIC1"/>
    <property type="match status" value="1"/>
</dbReference>
<dbReference type="GO" id="GO:0035658">
    <property type="term" value="C:Mon1-Ccz1 complex"/>
    <property type="evidence" value="ECO:0007669"/>
    <property type="project" value="InterPro"/>
</dbReference>
<dbReference type="OrthoDB" id="26384at2759"/>
<dbReference type="EMBL" id="LR901284">
    <property type="protein sequence ID" value="CAD7248255.1"/>
    <property type="molecule type" value="Genomic_DNA"/>
</dbReference>
<feature type="domain" description="Regulator of MON1-CCZ1 complex N-terminal" evidence="2">
    <location>
        <begin position="34"/>
        <end position="147"/>
    </location>
</feature>
<gene>
    <name evidence="3" type="ORF">DSTB1V02_LOCUS8075</name>
</gene>
<feature type="domain" description="Mic1" evidence="1">
    <location>
        <begin position="385"/>
        <end position="633"/>
    </location>
</feature>
<proteinExistence type="predicted"/>
<dbReference type="InterPro" id="IPR040371">
    <property type="entry name" value="RMC1"/>
</dbReference>
<evidence type="ECO:0000313" key="4">
    <source>
        <dbReference type="Proteomes" id="UP000677054"/>
    </source>
</evidence>
<dbReference type="EMBL" id="CAJPEV010001767">
    <property type="protein sequence ID" value="CAG0894248.1"/>
    <property type="molecule type" value="Genomic_DNA"/>
</dbReference>
<reference evidence="3" key="1">
    <citation type="submission" date="2020-11" db="EMBL/GenBank/DDBJ databases">
        <authorList>
            <person name="Tran Van P."/>
        </authorList>
    </citation>
    <scope>NUCLEOTIDE SEQUENCE</scope>
</reference>
<keyword evidence="4" id="KW-1185">Reference proteome</keyword>
<dbReference type="SUPFAM" id="SSF69322">
    <property type="entry name" value="Tricorn protease domain 2"/>
    <property type="match status" value="1"/>
</dbReference>
<dbReference type="Pfam" id="PF21029">
    <property type="entry name" value="RMC1_N"/>
    <property type="match status" value="1"/>
</dbReference>
<evidence type="ECO:0000259" key="1">
    <source>
        <dbReference type="Pfam" id="PF07035"/>
    </source>
</evidence>
<dbReference type="Pfam" id="PF07035">
    <property type="entry name" value="RMC1_C"/>
    <property type="match status" value="1"/>
</dbReference>
<organism evidence="3">
    <name type="scientific">Darwinula stevensoni</name>
    <dbReference type="NCBI Taxonomy" id="69355"/>
    <lineage>
        <taxon>Eukaryota</taxon>
        <taxon>Metazoa</taxon>
        <taxon>Ecdysozoa</taxon>
        <taxon>Arthropoda</taxon>
        <taxon>Crustacea</taxon>
        <taxon>Oligostraca</taxon>
        <taxon>Ostracoda</taxon>
        <taxon>Podocopa</taxon>
        <taxon>Podocopida</taxon>
        <taxon>Darwinulocopina</taxon>
        <taxon>Darwinuloidea</taxon>
        <taxon>Darwinulidae</taxon>
        <taxon>Darwinula</taxon>
    </lineage>
</organism>